<evidence type="ECO:0000256" key="3">
    <source>
        <dbReference type="ARBA" id="ARBA00022737"/>
    </source>
</evidence>
<evidence type="ECO:0000313" key="11">
    <source>
        <dbReference type="EMBL" id="CEK87656.1"/>
    </source>
</evidence>
<protein>
    <recommendedName>
        <fullName evidence="12">RING-type domain-containing protein</fullName>
    </recommendedName>
</protein>
<dbReference type="GO" id="GO:0016740">
    <property type="term" value="F:transferase activity"/>
    <property type="evidence" value="ECO:0007669"/>
    <property type="project" value="UniProtKB-KW"/>
</dbReference>
<feature type="non-terminal residue" evidence="11">
    <location>
        <position position="1"/>
    </location>
</feature>
<dbReference type="InterPro" id="IPR001841">
    <property type="entry name" value="Znf_RING"/>
</dbReference>
<evidence type="ECO:0000256" key="7">
    <source>
        <dbReference type="PROSITE-ProRule" id="PRU00175"/>
    </source>
</evidence>
<reference evidence="11" key="1">
    <citation type="submission" date="2014-12" db="EMBL/GenBank/DDBJ databases">
        <title>Insight into the proteome of Arion vulgaris.</title>
        <authorList>
            <person name="Aradska J."/>
            <person name="Bulat T."/>
            <person name="Smidak R."/>
            <person name="Sarate P."/>
            <person name="Gangsoo J."/>
            <person name="Sialana F."/>
            <person name="Bilban M."/>
            <person name="Lubec G."/>
        </authorList>
    </citation>
    <scope>NUCLEOTIDE SEQUENCE</scope>
    <source>
        <tissue evidence="11">Skin</tissue>
    </source>
</reference>
<evidence type="ECO:0000256" key="1">
    <source>
        <dbReference type="ARBA" id="ARBA00022679"/>
    </source>
</evidence>
<feature type="domain" description="RING-type" evidence="10">
    <location>
        <begin position="248"/>
        <end position="352"/>
    </location>
</feature>
<dbReference type="PROSITE" id="PS51873">
    <property type="entry name" value="TRIAD"/>
    <property type="match status" value="1"/>
</dbReference>
<evidence type="ECO:0000256" key="2">
    <source>
        <dbReference type="ARBA" id="ARBA00022723"/>
    </source>
</evidence>
<feature type="non-terminal residue" evidence="11">
    <location>
        <position position="352"/>
    </location>
</feature>
<keyword evidence="1" id="KW-0808">Transferase</keyword>
<evidence type="ECO:0000259" key="10">
    <source>
        <dbReference type="PROSITE" id="PS51873"/>
    </source>
</evidence>
<keyword evidence="3" id="KW-0677">Repeat</keyword>
<dbReference type="PROSITE" id="PS50089">
    <property type="entry name" value="ZF_RING_2"/>
    <property type="match status" value="1"/>
</dbReference>
<dbReference type="InterPro" id="IPR044066">
    <property type="entry name" value="TRIAD_supradom"/>
</dbReference>
<dbReference type="SUPFAM" id="SSF57850">
    <property type="entry name" value="RING/U-box"/>
    <property type="match status" value="1"/>
</dbReference>
<evidence type="ECO:0000256" key="4">
    <source>
        <dbReference type="ARBA" id="ARBA00022771"/>
    </source>
</evidence>
<keyword evidence="4 7" id="KW-0863">Zinc-finger</keyword>
<keyword evidence="6" id="KW-0862">Zinc</keyword>
<accession>A0A0B7B5T2</accession>
<name>A0A0B7B5T2_9EUPU</name>
<proteinExistence type="predicted"/>
<keyword evidence="2" id="KW-0479">Metal-binding</keyword>
<keyword evidence="5" id="KW-0833">Ubl conjugation pathway</keyword>
<evidence type="ECO:0000256" key="8">
    <source>
        <dbReference type="SAM" id="MobiDB-lite"/>
    </source>
</evidence>
<feature type="compositionally biased region" description="Basic and acidic residues" evidence="8">
    <location>
        <begin position="16"/>
        <end position="27"/>
    </location>
</feature>
<sequence length="352" mass="40625">VPVSQPVYSNLDESWEIPHSDSEHGTEENIPRVAYPEIENLNKSYDRWQEVTEFDDSFVQVNLVLSQDQEEWFSSSHEHSERLFDNEFIISRGQNFPLCFIVDFNSKEIHGSNDKWKFLIGRKMGLEDSCWLVSLQDRCQTLAQTKQQLKQLVADSQAVSFSLLDFIKMVKLLNNTENLHVLSSNVRKQIQEKWMSPLSVWHNMPENAYHAADIFSVEEVSQKLQAENSSRAQIRDINVTAESCDEPQFQECSICFQTYDYSEIATSPIVLLSCSHACCINCWREHLQHSSRNGANSITCMQTNCRSVMDMTTAKTIIPYDILCNWQNQVSARSIDSNPNYSWCPNVLQKSR</sequence>
<feature type="domain" description="RING-type" evidence="9">
    <location>
        <begin position="252"/>
        <end position="300"/>
    </location>
</feature>
<organism evidence="11">
    <name type="scientific">Arion vulgaris</name>
    <dbReference type="NCBI Taxonomy" id="1028688"/>
    <lineage>
        <taxon>Eukaryota</taxon>
        <taxon>Metazoa</taxon>
        <taxon>Spiralia</taxon>
        <taxon>Lophotrochozoa</taxon>
        <taxon>Mollusca</taxon>
        <taxon>Gastropoda</taxon>
        <taxon>Heterobranchia</taxon>
        <taxon>Euthyneura</taxon>
        <taxon>Panpulmonata</taxon>
        <taxon>Eupulmonata</taxon>
        <taxon>Stylommatophora</taxon>
        <taxon>Helicina</taxon>
        <taxon>Arionoidea</taxon>
        <taxon>Arionidae</taxon>
        <taxon>Arion</taxon>
    </lineage>
</organism>
<dbReference type="EMBL" id="HACG01040791">
    <property type="protein sequence ID" value="CEK87656.1"/>
    <property type="molecule type" value="Transcribed_RNA"/>
</dbReference>
<evidence type="ECO:0000256" key="5">
    <source>
        <dbReference type="ARBA" id="ARBA00022786"/>
    </source>
</evidence>
<dbReference type="GO" id="GO:0008270">
    <property type="term" value="F:zinc ion binding"/>
    <property type="evidence" value="ECO:0007669"/>
    <property type="project" value="UniProtKB-KW"/>
</dbReference>
<evidence type="ECO:0000259" key="9">
    <source>
        <dbReference type="PROSITE" id="PS50089"/>
    </source>
</evidence>
<dbReference type="Gene3D" id="3.30.40.10">
    <property type="entry name" value="Zinc/RING finger domain, C3HC4 (zinc finger)"/>
    <property type="match status" value="1"/>
</dbReference>
<dbReference type="AlphaFoldDB" id="A0A0B7B5T2"/>
<feature type="region of interest" description="Disordered" evidence="8">
    <location>
        <begin position="1"/>
        <end position="27"/>
    </location>
</feature>
<dbReference type="InterPro" id="IPR013083">
    <property type="entry name" value="Znf_RING/FYVE/PHD"/>
</dbReference>
<evidence type="ECO:0000256" key="6">
    <source>
        <dbReference type="ARBA" id="ARBA00022833"/>
    </source>
</evidence>
<gene>
    <name evidence="11" type="primary">ORF160595</name>
</gene>
<evidence type="ECO:0008006" key="12">
    <source>
        <dbReference type="Google" id="ProtNLM"/>
    </source>
</evidence>
<feature type="compositionally biased region" description="Polar residues" evidence="8">
    <location>
        <begin position="1"/>
        <end position="12"/>
    </location>
</feature>